<keyword evidence="2" id="KW-1185">Reference proteome</keyword>
<sequence length="54" mass="6417">MRACIIFEGRCAASFAKVQIRKPPHSRKPNTHRGIHTQRLFVRQFQRRFSMGMM</sequence>
<proteinExistence type="predicted"/>
<accession>T0IXB7</accession>
<dbReference type="EMBL" id="AUWY01000039">
    <property type="protein sequence ID" value="EQB33445.1"/>
    <property type="molecule type" value="Genomic_DNA"/>
</dbReference>
<evidence type="ECO:0000313" key="1">
    <source>
        <dbReference type="EMBL" id="EQB33445.1"/>
    </source>
</evidence>
<evidence type="ECO:0000313" key="2">
    <source>
        <dbReference type="Proteomes" id="UP000015523"/>
    </source>
</evidence>
<dbReference type="Proteomes" id="UP000015523">
    <property type="component" value="Unassembled WGS sequence"/>
</dbReference>
<organism evidence="1 2">
    <name type="scientific">Sphingobium ummariense RL-3</name>
    <dbReference type="NCBI Taxonomy" id="1346791"/>
    <lineage>
        <taxon>Bacteria</taxon>
        <taxon>Pseudomonadati</taxon>
        <taxon>Pseudomonadota</taxon>
        <taxon>Alphaproteobacteria</taxon>
        <taxon>Sphingomonadales</taxon>
        <taxon>Sphingomonadaceae</taxon>
        <taxon>Sphingobium</taxon>
    </lineage>
</organism>
<gene>
    <name evidence="1" type="ORF">M529_04045</name>
</gene>
<comment type="caution">
    <text evidence="1">The sequence shown here is derived from an EMBL/GenBank/DDBJ whole genome shotgun (WGS) entry which is preliminary data.</text>
</comment>
<reference evidence="1 2" key="1">
    <citation type="journal article" date="2013" name="Genome Announc.">
        <title>Draft Genome Sequence of Sphingobium ummariense Strain RL-3, a Hexachlorocyclohexane-Degrading Bacterium.</title>
        <authorList>
            <person name="Kohli P."/>
            <person name="Dua A."/>
            <person name="Sangwan N."/>
            <person name="Oldach P."/>
            <person name="Khurana J.P."/>
            <person name="Lal R."/>
        </authorList>
    </citation>
    <scope>NUCLEOTIDE SEQUENCE [LARGE SCALE GENOMIC DNA]</scope>
    <source>
        <strain evidence="1 2">RL-3</strain>
    </source>
</reference>
<dbReference type="AlphaFoldDB" id="T0IXB7"/>
<name>T0IXB7_9SPHN</name>
<protein>
    <submittedName>
        <fullName evidence="1">Uncharacterized protein</fullName>
    </submittedName>
</protein>